<evidence type="ECO:0000256" key="2">
    <source>
        <dbReference type="ARBA" id="ARBA00012897"/>
    </source>
</evidence>
<dbReference type="InterPro" id="IPR036291">
    <property type="entry name" value="NAD(P)-bd_dom_sf"/>
</dbReference>
<dbReference type="Proteomes" id="UP000287701">
    <property type="component" value="Chromosome"/>
</dbReference>
<dbReference type="SUPFAM" id="SSF52283">
    <property type="entry name" value="Formate/glycerate dehydrogenase catalytic domain-like"/>
    <property type="match status" value="1"/>
</dbReference>
<evidence type="ECO:0000259" key="5">
    <source>
        <dbReference type="SMART" id="SM01003"/>
    </source>
</evidence>
<proteinExistence type="inferred from homology"/>
<dbReference type="PANTHER" id="PTHR42795">
    <property type="entry name" value="ALANINE DEHYDROGENASE"/>
    <property type="match status" value="1"/>
</dbReference>
<name>A0A3R5UQQ6_ORNRH</name>
<dbReference type="RefSeq" id="WP_128500473.1">
    <property type="nucleotide sequence ID" value="NZ_CP035107.1"/>
</dbReference>
<reference evidence="6 7" key="1">
    <citation type="submission" date="2019-01" db="EMBL/GenBank/DDBJ databases">
        <title>Whole Genome of Ornithobacterium rhinotracheale FARPER-174b.</title>
        <authorList>
            <person name="Tataje-Lavanda L.A."/>
            <person name="Montalvan A."/>
            <person name="Montesinos R."/>
            <person name="Zimic M."/>
            <person name="Fernandez-Sanchez M."/>
            <person name="Fernandez-Diaz M."/>
        </authorList>
    </citation>
    <scope>NUCLEOTIDE SEQUENCE [LARGE SCALE GENOMIC DNA]</scope>
    <source>
        <strain evidence="6 7">FARPER-174b</strain>
    </source>
</reference>
<dbReference type="GO" id="GO:0042853">
    <property type="term" value="P:L-alanine catabolic process"/>
    <property type="evidence" value="ECO:0007669"/>
    <property type="project" value="InterPro"/>
</dbReference>
<dbReference type="CDD" id="cd05305">
    <property type="entry name" value="L-AlaDH"/>
    <property type="match status" value="1"/>
</dbReference>
<sequence length="399" mass="43670">MGKIYTPFSKEDLMPKEEMLAVSTQKGKLQIGIPKESHFQERCVALTPDAVEVLVKNGHHILVETGAGEGANFTDNQYSEAGAEIAYDSKKVFAQPVVIKIIPPTEKEIGFMQPQSILISSVMPNTLQKRYFEKLAAKKITAIGAEFLQDEHGTFPVKRLLSEITGTTAVLLAGELLATPNNGNGTMLGGIAGVRPTEIVIFGSGSIAEYAARAATGLGASVRIFDSAITNLRQLQIDLNQRIPTSTLDPKEIRKALMRCDVAIGAIECDKRTPSIVPEELVSQMKAGAVIIESNMGNGSCFDSMELTTHESPTFTKYDVVHYGVANIASRYARTTSKALSNFFIEYLIKIAKDGGFEKLISQQRGVQSAIYLFKGRHTHPEIAKRFDFPYTNLSLFIF</sequence>
<comment type="similarity">
    <text evidence="1">Belongs to the AlaDH/PNT family.</text>
</comment>
<dbReference type="InterPro" id="IPR008141">
    <property type="entry name" value="Ala_DH"/>
</dbReference>
<dbReference type="Pfam" id="PF05222">
    <property type="entry name" value="AlaDh_PNT_N"/>
    <property type="match status" value="1"/>
</dbReference>
<dbReference type="GO" id="GO:0000286">
    <property type="term" value="F:alanine dehydrogenase activity"/>
    <property type="evidence" value="ECO:0007669"/>
    <property type="project" value="UniProtKB-EC"/>
</dbReference>
<dbReference type="InterPro" id="IPR007698">
    <property type="entry name" value="AlaDH/PNT_NAD(H)-bd"/>
</dbReference>
<accession>A0A3R5UQQ6</accession>
<dbReference type="Pfam" id="PF01262">
    <property type="entry name" value="AlaDh_PNT_C"/>
    <property type="match status" value="1"/>
</dbReference>
<feature type="domain" description="Alanine dehydrogenase/pyridine nucleotide transhydrogenase N-terminal" evidence="5">
    <location>
        <begin position="32"/>
        <end position="165"/>
    </location>
</feature>
<dbReference type="SUPFAM" id="SSF51735">
    <property type="entry name" value="NAD(P)-binding Rossmann-fold domains"/>
    <property type="match status" value="1"/>
</dbReference>
<dbReference type="InterPro" id="IPR007886">
    <property type="entry name" value="AlaDH/PNT_N"/>
</dbReference>
<evidence type="ECO:0000313" key="6">
    <source>
        <dbReference type="EMBL" id="QAR29958.1"/>
    </source>
</evidence>
<dbReference type="EMBL" id="CP035107">
    <property type="protein sequence ID" value="QAR29958.1"/>
    <property type="molecule type" value="Genomic_DNA"/>
</dbReference>
<feature type="domain" description="Alanine dehydrogenase/pyridine nucleotide transhydrogenase NAD(H)-binding" evidence="4">
    <location>
        <begin position="177"/>
        <end position="324"/>
    </location>
</feature>
<dbReference type="Gene3D" id="3.40.50.720">
    <property type="entry name" value="NAD(P)-binding Rossmann-like Domain"/>
    <property type="match status" value="2"/>
</dbReference>
<evidence type="ECO:0000313" key="7">
    <source>
        <dbReference type="Proteomes" id="UP000287701"/>
    </source>
</evidence>
<evidence type="ECO:0000256" key="3">
    <source>
        <dbReference type="ARBA" id="ARBA00023002"/>
    </source>
</evidence>
<dbReference type="PANTHER" id="PTHR42795:SF1">
    <property type="entry name" value="ALANINE DEHYDROGENASE"/>
    <property type="match status" value="1"/>
</dbReference>
<dbReference type="OrthoDB" id="9804592at2"/>
<dbReference type="SMART" id="SM01002">
    <property type="entry name" value="AlaDh_PNT_C"/>
    <property type="match status" value="1"/>
</dbReference>
<dbReference type="GO" id="GO:0005886">
    <property type="term" value="C:plasma membrane"/>
    <property type="evidence" value="ECO:0007669"/>
    <property type="project" value="TreeGrafter"/>
</dbReference>
<evidence type="ECO:0000259" key="4">
    <source>
        <dbReference type="SMART" id="SM01002"/>
    </source>
</evidence>
<dbReference type="SMART" id="SM01003">
    <property type="entry name" value="AlaDh_PNT_N"/>
    <property type="match status" value="1"/>
</dbReference>
<keyword evidence="3" id="KW-0560">Oxidoreductase</keyword>
<dbReference type="AlphaFoldDB" id="A0A3R5UQQ6"/>
<gene>
    <name evidence="6" type="ORF">EQP59_00570</name>
</gene>
<protein>
    <recommendedName>
        <fullName evidence="2">alanine dehydrogenase</fullName>
        <ecNumber evidence="2">1.4.1.1</ecNumber>
    </recommendedName>
</protein>
<dbReference type="EC" id="1.4.1.1" evidence="2"/>
<evidence type="ECO:0000256" key="1">
    <source>
        <dbReference type="ARBA" id="ARBA00005689"/>
    </source>
</evidence>
<organism evidence="6 7">
    <name type="scientific">Ornithobacterium rhinotracheale</name>
    <dbReference type="NCBI Taxonomy" id="28251"/>
    <lineage>
        <taxon>Bacteria</taxon>
        <taxon>Pseudomonadati</taxon>
        <taxon>Bacteroidota</taxon>
        <taxon>Flavobacteriia</taxon>
        <taxon>Flavobacteriales</taxon>
        <taxon>Weeksellaceae</taxon>
        <taxon>Ornithobacterium</taxon>
    </lineage>
</organism>